<gene>
    <name evidence="2" type="ORF">ACEWY4_022303</name>
</gene>
<dbReference type="PANTHER" id="PTHR31025:SF30">
    <property type="entry name" value="SI:DKEY-15H8.17"/>
    <property type="match status" value="1"/>
</dbReference>
<dbReference type="AlphaFoldDB" id="A0ABD1J827"/>
<dbReference type="Proteomes" id="UP001591681">
    <property type="component" value="Unassembled WGS sequence"/>
</dbReference>
<name>A0ABD1J827_9TELE</name>
<comment type="caution">
    <text evidence="2">The sequence shown here is derived from an EMBL/GenBank/DDBJ whole genome shotgun (WGS) entry which is preliminary data.</text>
</comment>
<proteinExistence type="predicted"/>
<dbReference type="PANTHER" id="PTHR31025">
    <property type="entry name" value="SI:CH211-196P9.1-RELATED"/>
    <property type="match status" value="1"/>
</dbReference>
<accession>A0ABD1J827</accession>
<evidence type="ECO:0000313" key="3">
    <source>
        <dbReference type="Proteomes" id="UP001591681"/>
    </source>
</evidence>
<feature type="region of interest" description="Disordered" evidence="1">
    <location>
        <begin position="81"/>
        <end position="111"/>
    </location>
</feature>
<dbReference type="EMBL" id="JBHFQA010000019">
    <property type="protein sequence ID" value="KAL2082485.1"/>
    <property type="molecule type" value="Genomic_DNA"/>
</dbReference>
<keyword evidence="3" id="KW-1185">Reference proteome</keyword>
<protein>
    <submittedName>
        <fullName evidence="2">Uncharacterized protein</fullName>
    </submittedName>
</protein>
<organism evidence="2 3">
    <name type="scientific">Coilia grayii</name>
    <name type="common">Gray's grenadier anchovy</name>
    <dbReference type="NCBI Taxonomy" id="363190"/>
    <lineage>
        <taxon>Eukaryota</taxon>
        <taxon>Metazoa</taxon>
        <taxon>Chordata</taxon>
        <taxon>Craniata</taxon>
        <taxon>Vertebrata</taxon>
        <taxon>Euteleostomi</taxon>
        <taxon>Actinopterygii</taxon>
        <taxon>Neopterygii</taxon>
        <taxon>Teleostei</taxon>
        <taxon>Clupei</taxon>
        <taxon>Clupeiformes</taxon>
        <taxon>Clupeoidei</taxon>
        <taxon>Engraulidae</taxon>
        <taxon>Coilinae</taxon>
        <taxon>Coilia</taxon>
    </lineage>
</organism>
<evidence type="ECO:0000313" key="2">
    <source>
        <dbReference type="EMBL" id="KAL2082485.1"/>
    </source>
</evidence>
<reference evidence="2 3" key="1">
    <citation type="submission" date="2024-09" db="EMBL/GenBank/DDBJ databases">
        <title>A chromosome-level genome assembly of Gray's grenadier anchovy, Coilia grayii.</title>
        <authorList>
            <person name="Fu Z."/>
        </authorList>
    </citation>
    <scope>NUCLEOTIDE SEQUENCE [LARGE SCALE GENOMIC DNA]</scope>
    <source>
        <strain evidence="2">G4</strain>
        <tissue evidence="2">Muscle</tissue>
    </source>
</reference>
<sequence length="526" mass="60072">MDLTKTFLRTSIDEVLSDLPEMSKQMLEETLQSLGVESSEDLRFIQEADLLSALRPIQARKAVAAWKLTCKSVNAISESSSSSVYASPQPSTSSASPMQSPNSSSSNSPSNDWLDKFVIPCEKFPEKLMQCLSRGTRPSPRLRREMVRILVRELNPEKTRISKRHCVEVAKKMVGKYPQSLQDIIEGDIIGPGYHSLAKQLQNRIENVKRNMTPKIIKRRHLTADSDTDEIPPEKRAAVQDTYGCINWHVKFLPLEETPETQQEKKEKLKVMAHKPDANPQEVKDLMKATYYTQKKQVNLGEHVKQLFDEWPFWFEELGMAVHFKQLTGIDLIDTFSRNVDLKGKRLLNYLNTVCPTKSKRFLQALTKLKMVRGEAIGCSEDLKEMILLLLSYFDDQENAMFCYVEETCLGQEVDVDQLQLTPTIVVCGRSCFSSERYMLSVDKQIVNDNISSFMTAVCLMFGSYYCFNIHYPAELASILEFLQRCFFSINPEKETKVVKTSSRLPVNPCVLTLIQDLSDHEWCNA</sequence>
<feature type="compositionally biased region" description="Low complexity" evidence="1">
    <location>
        <begin position="81"/>
        <end position="110"/>
    </location>
</feature>
<evidence type="ECO:0000256" key="1">
    <source>
        <dbReference type="SAM" id="MobiDB-lite"/>
    </source>
</evidence>